<evidence type="ECO:0000313" key="2">
    <source>
        <dbReference type="Proteomes" id="UP000483820"/>
    </source>
</evidence>
<dbReference type="CTD" id="9828566"/>
<comment type="caution">
    <text evidence="1">The sequence shown here is derived from an EMBL/GenBank/DDBJ whole genome shotgun (WGS) entry which is preliminary data.</text>
</comment>
<dbReference type="Proteomes" id="UP000483820">
    <property type="component" value="Chromosome IV"/>
</dbReference>
<dbReference type="EMBL" id="WUAV01000004">
    <property type="protein sequence ID" value="KAF1757533.1"/>
    <property type="molecule type" value="Genomic_DNA"/>
</dbReference>
<reference evidence="1 2" key="1">
    <citation type="submission" date="2019-12" db="EMBL/GenBank/DDBJ databases">
        <title>Chromosome-level assembly of the Caenorhabditis remanei genome.</title>
        <authorList>
            <person name="Teterina A.A."/>
            <person name="Willis J.H."/>
            <person name="Phillips P.C."/>
        </authorList>
    </citation>
    <scope>NUCLEOTIDE SEQUENCE [LARGE SCALE GENOMIC DNA]</scope>
    <source>
        <strain evidence="1 2">PX506</strain>
        <tissue evidence="1">Whole organism</tissue>
    </source>
</reference>
<dbReference type="Gene3D" id="1.25.40.20">
    <property type="entry name" value="Ankyrin repeat-containing domain"/>
    <property type="match status" value="1"/>
</dbReference>
<evidence type="ECO:0000313" key="1">
    <source>
        <dbReference type="EMBL" id="KAF1757533.1"/>
    </source>
</evidence>
<name>A0A6A5GSL7_CAERE</name>
<dbReference type="RefSeq" id="XP_053584868.1">
    <property type="nucleotide sequence ID" value="XM_053730096.1"/>
</dbReference>
<organism evidence="1 2">
    <name type="scientific">Caenorhabditis remanei</name>
    <name type="common">Caenorhabditis vulgaris</name>
    <dbReference type="NCBI Taxonomy" id="31234"/>
    <lineage>
        <taxon>Eukaryota</taxon>
        <taxon>Metazoa</taxon>
        <taxon>Ecdysozoa</taxon>
        <taxon>Nematoda</taxon>
        <taxon>Chromadorea</taxon>
        <taxon>Rhabditida</taxon>
        <taxon>Rhabditina</taxon>
        <taxon>Rhabditomorpha</taxon>
        <taxon>Rhabditoidea</taxon>
        <taxon>Rhabditidae</taxon>
        <taxon>Peloderinae</taxon>
        <taxon>Caenorhabditis</taxon>
    </lineage>
</organism>
<gene>
    <name evidence="1" type="ORF">GCK72_013989</name>
</gene>
<dbReference type="SUPFAM" id="SSF48403">
    <property type="entry name" value="Ankyrin repeat"/>
    <property type="match status" value="1"/>
</dbReference>
<sequence length="879" mass="102008">MMAVVRFRKYNRKLESVDSRYRKIIGRIFLEGTTQKINDDDIQQQVWNDLRRTVVDFSGYSWRIGELAKLTKSQNKEDRNENREARAMRPHEEFVEKKITASHINTNTIGTVDDYNLESDSESEEELDGPAFFDAINETTDQLLSEQIENDGVPQEYIEIDAIAMDSANTEINRILNADSSFGFNVLSPETLKNVTDSQWASLGSEEDPPRIIDSNMQPQTFDIKLFKRNLSSCLKNYKRTEEVDHNDIEKFQQEETENLRDVECISADEEKYISEVFEPLKRCEWNDPIVQAILKRNVKLFFYEVLRNLSQNDSCVDECSCRMLVSVKAKETPLHLMAAYSSSEFIDMVISAGKLEERSDIIRQILKQNLPKYDVDENLIKYWSHRFNRHGMVPVDIAASRNCKEVIRVFMDYSFTLSAAVTSTQKPENSPSLLSHLALHSNLEYIDREELIALVYTSSRKKLEYVGSMATLNGNTKFIEQLEYIRNDESVIESFEKCDIIKNISHCTRSREPVTMFNQREYERLLRYEYTASGGLKPEKDVLADVTNVVPGQMLANGKKITYNGDKFTIAQKLAENGHYEAFNGLRDHQKRVTDCYGFTPLNSLLQFNDEEVRTQLPFFRSAQREDLFFFISQVIVRNRRGLLKDALDMTLSNPDNFSAVPKLSHLYKEYGLPDYVDLPMETTLSRTGDMRIIDQISELYKRTDNFTKKMKEEDALRCIKSIQDRASRCSEQTRLAVILLMLHFVDVYSSRFRAIMRMYLNRGMEDNVARYVLRTYSKHKNTNIFPTNWMDALDKASTAVAEWNGSVEQTIIENINETVYNRVTETDKTARIIPIIGTKEKLAERRKEVQQEMMPRKKRHIITALANTIELLDNLKL</sequence>
<dbReference type="GeneID" id="9828566"/>
<dbReference type="KEGG" id="crq:GCK72_013989"/>
<dbReference type="AlphaFoldDB" id="A0A6A5GSL7"/>
<accession>A0A6A5GSL7</accession>
<protein>
    <submittedName>
        <fullName evidence="1">Uncharacterized protein</fullName>
    </submittedName>
</protein>
<dbReference type="InterPro" id="IPR036770">
    <property type="entry name" value="Ankyrin_rpt-contain_sf"/>
</dbReference>
<proteinExistence type="predicted"/>